<keyword evidence="11" id="KW-1185">Reference proteome</keyword>
<dbReference type="STRING" id="1198114.AciX9_2497"/>
<dbReference type="GO" id="GO:0005524">
    <property type="term" value="F:ATP binding"/>
    <property type="evidence" value="ECO:0007669"/>
    <property type="project" value="UniProtKB-KW"/>
</dbReference>
<protein>
    <recommendedName>
        <fullName evidence="2">histidine kinase</fullName>
        <ecNumber evidence="2">2.7.13.3</ecNumber>
    </recommendedName>
</protein>
<reference evidence="11" key="1">
    <citation type="submission" date="2011-01" db="EMBL/GenBank/DDBJ databases">
        <title>Complete sequence of chromosome of Acidobacterium sp. MP5ACTX9.</title>
        <authorList>
            <consortium name="US DOE Joint Genome Institute"/>
            <person name="Lucas S."/>
            <person name="Copeland A."/>
            <person name="Lapidus A."/>
            <person name="Cheng J.-F."/>
            <person name="Goodwin L."/>
            <person name="Pitluck S."/>
            <person name="Teshima H."/>
            <person name="Detter J.C."/>
            <person name="Han C."/>
            <person name="Tapia R."/>
            <person name="Land M."/>
            <person name="Hauser L."/>
            <person name="Kyrpides N."/>
            <person name="Ivanova N."/>
            <person name="Ovchinnikova G."/>
            <person name="Pagani I."/>
            <person name="Rawat S.R."/>
            <person name="Mannisto M."/>
            <person name="Haggblom M.M."/>
            <person name="Woyke T."/>
        </authorList>
    </citation>
    <scope>NUCLEOTIDE SEQUENCE [LARGE SCALE GENOMIC DNA]</scope>
    <source>
        <strain evidence="11">MP5ACTX9</strain>
    </source>
</reference>
<evidence type="ECO:0000313" key="10">
    <source>
        <dbReference type="EMBL" id="ADW69529.1"/>
    </source>
</evidence>
<proteinExistence type="predicted"/>
<evidence type="ECO:0000256" key="4">
    <source>
        <dbReference type="ARBA" id="ARBA00022679"/>
    </source>
</evidence>
<feature type="domain" description="Histidine kinase" evidence="9">
    <location>
        <begin position="34"/>
        <end position="243"/>
    </location>
</feature>
<dbReference type="Gene3D" id="1.10.287.130">
    <property type="match status" value="1"/>
</dbReference>
<dbReference type="PANTHER" id="PTHR43065:SF10">
    <property type="entry name" value="PEROXIDE STRESS-ACTIVATED HISTIDINE KINASE MAK3"/>
    <property type="match status" value="1"/>
</dbReference>
<dbReference type="EMBL" id="CP002480">
    <property type="protein sequence ID" value="ADW69529.1"/>
    <property type="molecule type" value="Genomic_DNA"/>
</dbReference>
<evidence type="ECO:0000256" key="7">
    <source>
        <dbReference type="ARBA" id="ARBA00022840"/>
    </source>
</evidence>
<keyword evidence="8" id="KW-0902">Two-component regulatory system</keyword>
<dbReference type="InterPro" id="IPR003661">
    <property type="entry name" value="HisK_dim/P_dom"/>
</dbReference>
<comment type="catalytic activity">
    <reaction evidence="1">
        <text>ATP + protein L-histidine = ADP + protein N-phospho-L-histidine.</text>
        <dbReference type="EC" id="2.7.13.3"/>
    </reaction>
</comment>
<dbReference type="SMART" id="SM00387">
    <property type="entry name" value="HATPase_c"/>
    <property type="match status" value="1"/>
</dbReference>
<dbReference type="GO" id="GO:0000155">
    <property type="term" value="F:phosphorelay sensor kinase activity"/>
    <property type="evidence" value="ECO:0007669"/>
    <property type="project" value="InterPro"/>
</dbReference>
<dbReference type="SMART" id="SM00388">
    <property type="entry name" value="HisKA"/>
    <property type="match status" value="1"/>
</dbReference>
<keyword evidence="4" id="KW-0808">Transferase</keyword>
<name>E8X5I2_GRATM</name>
<dbReference type="eggNOG" id="COG4191">
    <property type="taxonomic scope" value="Bacteria"/>
</dbReference>
<evidence type="ECO:0000256" key="6">
    <source>
        <dbReference type="ARBA" id="ARBA00022777"/>
    </source>
</evidence>
<dbReference type="SUPFAM" id="SSF47384">
    <property type="entry name" value="Homodimeric domain of signal transducing histidine kinase"/>
    <property type="match status" value="1"/>
</dbReference>
<keyword evidence="6 10" id="KW-0418">Kinase</keyword>
<dbReference type="Gene3D" id="3.30.565.10">
    <property type="entry name" value="Histidine kinase-like ATPase, C-terminal domain"/>
    <property type="match status" value="1"/>
</dbReference>
<dbReference type="Proteomes" id="UP000000343">
    <property type="component" value="Chromosome"/>
</dbReference>
<evidence type="ECO:0000256" key="2">
    <source>
        <dbReference type="ARBA" id="ARBA00012438"/>
    </source>
</evidence>
<dbReference type="PANTHER" id="PTHR43065">
    <property type="entry name" value="SENSOR HISTIDINE KINASE"/>
    <property type="match status" value="1"/>
</dbReference>
<evidence type="ECO:0000256" key="1">
    <source>
        <dbReference type="ARBA" id="ARBA00000085"/>
    </source>
</evidence>
<dbReference type="CDD" id="cd00082">
    <property type="entry name" value="HisKA"/>
    <property type="match status" value="1"/>
</dbReference>
<dbReference type="SUPFAM" id="SSF55874">
    <property type="entry name" value="ATPase domain of HSP90 chaperone/DNA topoisomerase II/histidine kinase"/>
    <property type="match status" value="1"/>
</dbReference>
<dbReference type="InterPro" id="IPR003594">
    <property type="entry name" value="HATPase_dom"/>
</dbReference>
<dbReference type="InterPro" id="IPR004358">
    <property type="entry name" value="Sig_transdc_His_kin-like_C"/>
</dbReference>
<evidence type="ECO:0000256" key="5">
    <source>
        <dbReference type="ARBA" id="ARBA00022741"/>
    </source>
</evidence>
<dbReference type="HOGENOM" id="CLU_000445_89_1_0"/>
<dbReference type="AlphaFoldDB" id="E8X5I2"/>
<evidence type="ECO:0000313" key="11">
    <source>
        <dbReference type="Proteomes" id="UP000000343"/>
    </source>
</evidence>
<gene>
    <name evidence="10" type="ordered locus">AciX9_2497</name>
</gene>
<dbReference type="Pfam" id="PF00512">
    <property type="entry name" value="HisKA"/>
    <property type="match status" value="1"/>
</dbReference>
<dbReference type="Pfam" id="PF02518">
    <property type="entry name" value="HATPase_c"/>
    <property type="match status" value="1"/>
</dbReference>
<dbReference type="EC" id="2.7.13.3" evidence="2"/>
<evidence type="ECO:0000256" key="8">
    <source>
        <dbReference type="ARBA" id="ARBA00023012"/>
    </source>
</evidence>
<dbReference type="RefSeq" id="WP_013580845.1">
    <property type="nucleotide sequence ID" value="NC_015064.1"/>
</dbReference>
<keyword evidence="5" id="KW-0547">Nucleotide-binding</keyword>
<dbReference type="PRINTS" id="PR00344">
    <property type="entry name" value="BCTRLSENSOR"/>
</dbReference>
<keyword evidence="7" id="KW-0067">ATP-binding</keyword>
<dbReference type="PROSITE" id="PS50109">
    <property type="entry name" value="HIS_KIN"/>
    <property type="match status" value="1"/>
</dbReference>
<sequence length="257" mass="28250">MEESITERNDRWAELEEALRQSRTLAAAGQFAAAVMHEINNPLEAITNLAYLAREEADDPEKVREYVSLLQEQLASVVQIAHQTLSFHRGAAALAAVDMGEITDAAVRVYQWKLAAKQIRLLKEIVPDAKVRAHAGELLQVMSNLVVNAIDALPEKGTLRLRVRRCEAQVHLTIADDGHGIPEPMLAKVFDPFFTTKADRGTGLGLAISKAIVERHQGTIRSRSSTRKGRSGTAFRISLPREIEAAERESAGSRVTG</sequence>
<keyword evidence="3" id="KW-0597">Phosphoprotein</keyword>
<organism evidence="11">
    <name type="scientific">Granulicella tundricola (strain ATCC BAA-1859 / DSM 23138 / MP5ACTX9)</name>
    <dbReference type="NCBI Taxonomy" id="1198114"/>
    <lineage>
        <taxon>Bacteria</taxon>
        <taxon>Pseudomonadati</taxon>
        <taxon>Acidobacteriota</taxon>
        <taxon>Terriglobia</taxon>
        <taxon>Terriglobales</taxon>
        <taxon>Acidobacteriaceae</taxon>
        <taxon>Granulicella</taxon>
    </lineage>
</organism>
<dbReference type="PaxDb" id="1198114-AciX9_2497"/>
<dbReference type="InterPro" id="IPR005467">
    <property type="entry name" value="His_kinase_dom"/>
</dbReference>
<dbReference type="InterPro" id="IPR036097">
    <property type="entry name" value="HisK_dim/P_sf"/>
</dbReference>
<dbReference type="KEGG" id="acm:AciX9_2497"/>
<accession>E8X5I2</accession>
<evidence type="ECO:0000256" key="3">
    <source>
        <dbReference type="ARBA" id="ARBA00022553"/>
    </source>
</evidence>
<evidence type="ECO:0000259" key="9">
    <source>
        <dbReference type="PROSITE" id="PS50109"/>
    </source>
</evidence>
<dbReference type="InterPro" id="IPR036890">
    <property type="entry name" value="HATPase_C_sf"/>
</dbReference>